<dbReference type="GO" id="GO:1990904">
    <property type="term" value="C:ribonucleoprotein complex"/>
    <property type="evidence" value="ECO:0007669"/>
    <property type="project" value="UniProtKB-KW"/>
</dbReference>
<evidence type="ECO:0000256" key="1">
    <source>
        <dbReference type="ARBA" id="ARBA00006509"/>
    </source>
</evidence>
<dbReference type="InterPro" id="IPR000509">
    <property type="entry name" value="Ribosomal_eL36"/>
</dbReference>
<reference evidence="6" key="1">
    <citation type="journal article" date="2018" name="Nat. Microbiol.">
        <title>Leveraging single-cell genomics to expand the fungal tree of life.</title>
        <authorList>
            <person name="Ahrendt S.R."/>
            <person name="Quandt C.A."/>
            <person name="Ciobanu D."/>
            <person name="Clum A."/>
            <person name="Salamov A."/>
            <person name="Andreopoulos B."/>
            <person name="Cheng J.F."/>
            <person name="Woyke T."/>
            <person name="Pelin A."/>
            <person name="Henrissat B."/>
            <person name="Reynolds N.K."/>
            <person name="Benny G.L."/>
            <person name="Smith M.E."/>
            <person name="James T.Y."/>
            <person name="Grigoriev I.V."/>
        </authorList>
    </citation>
    <scope>NUCLEOTIDE SEQUENCE [LARGE SCALE GENOMIC DNA]</scope>
    <source>
        <strain evidence="6">RSA 468</strain>
    </source>
</reference>
<dbReference type="GO" id="GO:0005840">
    <property type="term" value="C:ribosome"/>
    <property type="evidence" value="ECO:0007669"/>
    <property type="project" value="UniProtKB-KW"/>
</dbReference>
<accession>A0A4Q0A0P6</accession>
<dbReference type="PANTHER" id="PTHR10114">
    <property type="entry name" value="60S RIBOSOMAL PROTEIN L36"/>
    <property type="match status" value="1"/>
</dbReference>
<keyword evidence="2 4" id="KW-0689">Ribosomal protein</keyword>
<evidence type="ECO:0000256" key="3">
    <source>
        <dbReference type="ARBA" id="ARBA00023274"/>
    </source>
</evidence>
<comment type="similarity">
    <text evidence="1 4">Belongs to the eukaryotic ribosomal protein eL36 family.</text>
</comment>
<gene>
    <name evidence="5" type="ORF">BJ085DRAFT_22920</name>
</gene>
<evidence type="ECO:0000256" key="2">
    <source>
        <dbReference type="ARBA" id="ARBA00022980"/>
    </source>
</evidence>
<proteinExistence type="inferred from homology"/>
<dbReference type="FunFam" id="1.10.10.1760:FF:000003">
    <property type="entry name" value="60S ribosomal protein L36"/>
    <property type="match status" value="1"/>
</dbReference>
<dbReference type="GO" id="GO:0006412">
    <property type="term" value="P:translation"/>
    <property type="evidence" value="ECO:0007669"/>
    <property type="project" value="InterPro"/>
</dbReference>
<dbReference type="OrthoDB" id="9616667at2759"/>
<keyword evidence="6" id="KW-1185">Reference proteome</keyword>
<dbReference type="PROSITE" id="PS01190">
    <property type="entry name" value="RIBOSOMAL_L36E"/>
    <property type="match status" value="1"/>
</dbReference>
<evidence type="ECO:0000313" key="5">
    <source>
        <dbReference type="EMBL" id="RKP39577.1"/>
    </source>
</evidence>
<name>A0A4Q0A0P6_9FUNG</name>
<dbReference type="STRING" id="215637.A0A4Q0A0P6"/>
<organism evidence="5 6">
    <name type="scientific">Dimargaris cristalligena</name>
    <dbReference type="NCBI Taxonomy" id="215637"/>
    <lineage>
        <taxon>Eukaryota</taxon>
        <taxon>Fungi</taxon>
        <taxon>Fungi incertae sedis</taxon>
        <taxon>Zoopagomycota</taxon>
        <taxon>Kickxellomycotina</taxon>
        <taxon>Dimargaritomycetes</taxon>
        <taxon>Dimargaritales</taxon>
        <taxon>Dimargaritaceae</taxon>
        <taxon>Dimargaris</taxon>
    </lineage>
</organism>
<dbReference type="Pfam" id="PF01158">
    <property type="entry name" value="Ribosomal_L36e"/>
    <property type="match status" value="1"/>
</dbReference>
<evidence type="ECO:0000313" key="6">
    <source>
        <dbReference type="Proteomes" id="UP000268162"/>
    </source>
</evidence>
<keyword evidence="3 4" id="KW-0687">Ribonucleoprotein</keyword>
<dbReference type="Gene3D" id="1.10.10.1760">
    <property type="entry name" value="60S ribosomal protein L36"/>
    <property type="match status" value="1"/>
</dbReference>
<evidence type="ECO:0000256" key="4">
    <source>
        <dbReference type="RuleBase" id="RU000665"/>
    </source>
</evidence>
<sequence length="103" mass="11810">MSVANRSGIILGDNHGHITQIRVLPKKPSNKRVHNSQRSLFVRSLIREVTGFAPYERRVMELLKNSKDKRARKLAKARLGTFLRAKRKVEELGNVIAESRRAH</sequence>
<dbReference type="GO" id="GO:0003735">
    <property type="term" value="F:structural constituent of ribosome"/>
    <property type="evidence" value="ECO:0007669"/>
    <property type="project" value="InterPro"/>
</dbReference>
<dbReference type="Proteomes" id="UP000268162">
    <property type="component" value="Unassembled WGS sequence"/>
</dbReference>
<dbReference type="InterPro" id="IPR038097">
    <property type="entry name" value="Ribosomal_eL36_sf"/>
</dbReference>
<dbReference type="AlphaFoldDB" id="A0A4Q0A0P6"/>
<protein>
    <recommendedName>
        <fullName evidence="4">60S ribosomal protein L36</fullName>
    </recommendedName>
</protein>
<dbReference type="EMBL" id="ML002260">
    <property type="protein sequence ID" value="RKP39577.1"/>
    <property type="molecule type" value="Genomic_DNA"/>
</dbReference>